<evidence type="ECO:0000256" key="4">
    <source>
        <dbReference type="ARBA" id="ARBA00048391"/>
    </source>
</evidence>
<sequence>MNRREWVLYGQKELEEAQIENASGDAWYLFSECFHISREDYLFGMTDEINDKEAEERYKELIQKRKEHVPLQYILGTQEFMGYTFKVTPDVLIPRADTETVLEEVLLKVPQTLKNLKILDLCTGSGCIAISLALILKPEVCVGTDISEKALKIAKANGENLAPMVKFIQSDLFENVTGSYDLIISNPPYITTEECGKLMPEVKDHEPMLALDGKEDGLYFYKKIIKEAKNYLNPDGMLAFEIGYDQGEAVKNLMEAQDFACVEIKKDLAGLDRLVFGFAREGE</sequence>
<gene>
    <name evidence="5 8" type="primary">prmC</name>
    <name evidence="8" type="ORF">ERS852571_01243</name>
</gene>
<dbReference type="NCBIfam" id="TIGR03534">
    <property type="entry name" value="RF_mod_PrmC"/>
    <property type="match status" value="1"/>
</dbReference>
<evidence type="ECO:0000259" key="6">
    <source>
        <dbReference type="Pfam" id="PF05175"/>
    </source>
</evidence>
<dbReference type="NCBIfam" id="TIGR00536">
    <property type="entry name" value="hemK_fam"/>
    <property type="match status" value="1"/>
</dbReference>
<dbReference type="InterPro" id="IPR040758">
    <property type="entry name" value="PrmC_N"/>
</dbReference>
<dbReference type="InterPro" id="IPR002052">
    <property type="entry name" value="DNA_methylase_N6_adenine_CS"/>
</dbReference>
<dbReference type="InterPro" id="IPR019874">
    <property type="entry name" value="RF_methyltr_PrmC"/>
</dbReference>
<evidence type="ECO:0000313" key="8">
    <source>
        <dbReference type="EMBL" id="CUM89821.1"/>
    </source>
</evidence>
<keyword evidence="1 5" id="KW-0489">Methyltransferase</keyword>
<dbReference type="GO" id="GO:0003676">
    <property type="term" value="F:nucleic acid binding"/>
    <property type="evidence" value="ECO:0007669"/>
    <property type="project" value="InterPro"/>
</dbReference>
<dbReference type="Pfam" id="PF17827">
    <property type="entry name" value="PrmC_N"/>
    <property type="match status" value="1"/>
</dbReference>
<evidence type="ECO:0000259" key="7">
    <source>
        <dbReference type="Pfam" id="PF17827"/>
    </source>
</evidence>
<dbReference type="RefSeq" id="WP_055072654.1">
    <property type="nucleotide sequence ID" value="NZ_CYXY01000006.1"/>
</dbReference>
<dbReference type="PANTHER" id="PTHR18895:SF74">
    <property type="entry name" value="MTRF1L RELEASE FACTOR GLUTAMINE METHYLTRANSFERASE"/>
    <property type="match status" value="1"/>
</dbReference>
<evidence type="ECO:0000256" key="5">
    <source>
        <dbReference type="HAMAP-Rule" id="MF_02126"/>
    </source>
</evidence>
<accession>A0A173SHL7</accession>
<dbReference type="EMBL" id="CYXY01000006">
    <property type="protein sequence ID" value="CUM89821.1"/>
    <property type="molecule type" value="Genomic_DNA"/>
</dbReference>
<name>A0A173SHL7_ANAHA</name>
<dbReference type="HAMAP" id="MF_02126">
    <property type="entry name" value="RF_methyltr_PrmC"/>
    <property type="match status" value="1"/>
</dbReference>
<dbReference type="Pfam" id="PF05175">
    <property type="entry name" value="MTS"/>
    <property type="match status" value="1"/>
</dbReference>
<dbReference type="Gene3D" id="3.40.50.150">
    <property type="entry name" value="Vaccinia Virus protein VP39"/>
    <property type="match status" value="1"/>
</dbReference>
<keyword evidence="2 5" id="KW-0808">Transferase</keyword>
<evidence type="ECO:0000256" key="1">
    <source>
        <dbReference type="ARBA" id="ARBA00022603"/>
    </source>
</evidence>
<dbReference type="InterPro" id="IPR004556">
    <property type="entry name" value="HemK-like"/>
</dbReference>
<comment type="caution">
    <text evidence="5">Lacks conserved residue(s) required for the propagation of feature annotation.</text>
</comment>
<dbReference type="InterPro" id="IPR029063">
    <property type="entry name" value="SAM-dependent_MTases_sf"/>
</dbReference>
<evidence type="ECO:0000256" key="3">
    <source>
        <dbReference type="ARBA" id="ARBA00022691"/>
    </source>
</evidence>
<keyword evidence="3 5" id="KW-0949">S-adenosyl-L-methionine</keyword>
<comment type="function">
    <text evidence="5">Methylates the class 1 translation termination release factors RF1/PrfA and RF2/PrfB on the glutamine residue of the universally conserved GGQ motif.</text>
</comment>
<dbReference type="AlphaFoldDB" id="A0A173SHL7"/>
<dbReference type="InterPro" id="IPR007848">
    <property type="entry name" value="Small_mtfrase_dom"/>
</dbReference>
<dbReference type="Proteomes" id="UP000095553">
    <property type="component" value="Unassembled WGS sequence"/>
</dbReference>
<organism evidence="8 9">
    <name type="scientific">Anaerostipes hadrus</name>
    <dbReference type="NCBI Taxonomy" id="649756"/>
    <lineage>
        <taxon>Bacteria</taxon>
        <taxon>Bacillati</taxon>
        <taxon>Bacillota</taxon>
        <taxon>Clostridia</taxon>
        <taxon>Lachnospirales</taxon>
        <taxon>Lachnospiraceae</taxon>
        <taxon>Anaerostipes</taxon>
    </lineage>
</organism>
<evidence type="ECO:0000256" key="2">
    <source>
        <dbReference type="ARBA" id="ARBA00022679"/>
    </source>
</evidence>
<dbReference type="PROSITE" id="PS00092">
    <property type="entry name" value="N6_MTASE"/>
    <property type="match status" value="1"/>
</dbReference>
<dbReference type="CDD" id="cd02440">
    <property type="entry name" value="AdoMet_MTases"/>
    <property type="match status" value="1"/>
</dbReference>
<proteinExistence type="inferred from homology"/>
<feature type="binding site" evidence="5">
    <location>
        <position position="186"/>
    </location>
    <ligand>
        <name>S-adenosyl-L-methionine</name>
        <dbReference type="ChEBI" id="CHEBI:59789"/>
    </ligand>
</feature>
<dbReference type="Gene3D" id="1.10.8.10">
    <property type="entry name" value="DNA helicase RuvA subunit, C-terminal domain"/>
    <property type="match status" value="1"/>
</dbReference>
<dbReference type="InterPro" id="IPR050320">
    <property type="entry name" value="N5-glutamine_MTase"/>
</dbReference>
<comment type="catalytic activity">
    <reaction evidence="4 5">
        <text>L-glutaminyl-[peptide chain release factor] + S-adenosyl-L-methionine = N(5)-methyl-L-glutaminyl-[peptide chain release factor] + S-adenosyl-L-homocysteine + H(+)</text>
        <dbReference type="Rhea" id="RHEA:42896"/>
        <dbReference type="Rhea" id="RHEA-COMP:10271"/>
        <dbReference type="Rhea" id="RHEA-COMP:10272"/>
        <dbReference type="ChEBI" id="CHEBI:15378"/>
        <dbReference type="ChEBI" id="CHEBI:30011"/>
        <dbReference type="ChEBI" id="CHEBI:57856"/>
        <dbReference type="ChEBI" id="CHEBI:59789"/>
        <dbReference type="ChEBI" id="CHEBI:61891"/>
        <dbReference type="EC" id="2.1.1.297"/>
    </reaction>
</comment>
<feature type="binding site" evidence="5">
    <location>
        <begin position="186"/>
        <end position="189"/>
    </location>
    <ligand>
        <name>substrate</name>
    </ligand>
</feature>
<protein>
    <recommendedName>
        <fullName evidence="5">Release factor glutamine methyltransferase</fullName>
        <shortName evidence="5">RF MTase</shortName>
        <ecNumber evidence="5">2.1.1.297</ecNumber>
    </recommendedName>
    <alternativeName>
        <fullName evidence="5">N5-glutamine methyltransferase PrmC</fullName>
    </alternativeName>
    <alternativeName>
        <fullName evidence="5">Protein-(glutamine-N5) MTase PrmC</fullName>
    </alternativeName>
    <alternativeName>
        <fullName evidence="5">Protein-glutamine N-methyltransferase PrmC</fullName>
    </alternativeName>
</protein>
<feature type="domain" description="Release factor glutamine methyltransferase N-terminal" evidence="7">
    <location>
        <begin position="5"/>
        <end position="76"/>
    </location>
</feature>
<dbReference type="GO" id="GO:0032259">
    <property type="term" value="P:methylation"/>
    <property type="evidence" value="ECO:0007669"/>
    <property type="project" value="UniProtKB-KW"/>
</dbReference>
<dbReference type="SUPFAM" id="SSF53335">
    <property type="entry name" value="S-adenosyl-L-methionine-dependent methyltransferases"/>
    <property type="match status" value="1"/>
</dbReference>
<feature type="binding site" evidence="5">
    <location>
        <position position="145"/>
    </location>
    <ligand>
        <name>S-adenosyl-L-methionine</name>
        <dbReference type="ChEBI" id="CHEBI:59789"/>
    </ligand>
</feature>
<dbReference type="EC" id="2.1.1.297" evidence="5"/>
<comment type="similarity">
    <text evidence="5">Belongs to the protein N5-glutamine methyltransferase family. PrmC subfamily.</text>
</comment>
<evidence type="ECO:0000313" key="9">
    <source>
        <dbReference type="Proteomes" id="UP000095553"/>
    </source>
</evidence>
<feature type="domain" description="Methyltransferase small" evidence="6">
    <location>
        <begin position="105"/>
        <end position="193"/>
    </location>
</feature>
<dbReference type="GO" id="GO:0102559">
    <property type="term" value="F:peptide chain release factor N(5)-glutamine methyltransferase activity"/>
    <property type="evidence" value="ECO:0007669"/>
    <property type="project" value="UniProtKB-EC"/>
</dbReference>
<dbReference type="PANTHER" id="PTHR18895">
    <property type="entry name" value="HEMK METHYLTRANSFERASE"/>
    <property type="match status" value="1"/>
</dbReference>
<reference evidence="8 9" key="1">
    <citation type="submission" date="2015-09" db="EMBL/GenBank/DDBJ databases">
        <authorList>
            <consortium name="Pathogen Informatics"/>
        </authorList>
    </citation>
    <scope>NUCLEOTIDE SEQUENCE [LARGE SCALE GENOMIC DNA]</scope>
    <source>
        <strain evidence="8 9">2789STDY5834959</strain>
    </source>
</reference>